<dbReference type="AlphaFoldDB" id="A0A9D4GTZ4"/>
<evidence type="ECO:0000313" key="2">
    <source>
        <dbReference type="Proteomes" id="UP000828390"/>
    </source>
</evidence>
<reference evidence="1" key="2">
    <citation type="submission" date="2020-11" db="EMBL/GenBank/DDBJ databases">
        <authorList>
            <person name="McCartney M.A."/>
            <person name="Auch B."/>
            <person name="Kono T."/>
            <person name="Mallez S."/>
            <person name="Becker A."/>
            <person name="Gohl D.M."/>
            <person name="Silverstein K.A.T."/>
            <person name="Koren S."/>
            <person name="Bechman K.B."/>
            <person name="Herman A."/>
            <person name="Abrahante J.E."/>
            <person name="Garbe J."/>
        </authorList>
    </citation>
    <scope>NUCLEOTIDE SEQUENCE</scope>
    <source>
        <strain evidence="1">Duluth1</strain>
        <tissue evidence="1">Whole animal</tissue>
    </source>
</reference>
<name>A0A9D4GTZ4_DREPO</name>
<reference evidence="1" key="1">
    <citation type="journal article" date="2019" name="bioRxiv">
        <title>The Genome of the Zebra Mussel, Dreissena polymorpha: A Resource for Invasive Species Research.</title>
        <authorList>
            <person name="McCartney M.A."/>
            <person name="Auch B."/>
            <person name="Kono T."/>
            <person name="Mallez S."/>
            <person name="Zhang Y."/>
            <person name="Obille A."/>
            <person name="Becker A."/>
            <person name="Abrahante J.E."/>
            <person name="Garbe J."/>
            <person name="Badalamenti J.P."/>
            <person name="Herman A."/>
            <person name="Mangelson H."/>
            <person name="Liachko I."/>
            <person name="Sullivan S."/>
            <person name="Sone E.D."/>
            <person name="Koren S."/>
            <person name="Silverstein K.A.T."/>
            <person name="Beckman K.B."/>
            <person name="Gohl D.M."/>
        </authorList>
    </citation>
    <scope>NUCLEOTIDE SEQUENCE</scope>
    <source>
        <strain evidence="1">Duluth1</strain>
        <tissue evidence="1">Whole animal</tissue>
    </source>
</reference>
<proteinExistence type="predicted"/>
<sequence>MICSDVVVGGVAVVDIEGIVDSVVVSSVDVGIGGLVTVRSVSVSVDIVAVGGVVLFV</sequence>
<keyword evidence="2" id="KW-1185">Reference proteome</keyword>
<comment type="caution">
    <text evidence="1">The sequence shown here is derived from an EMBL/GenBank/DDBJ whole genome shotgun (WGS) entry which is preliminary data.</text>
</comment>
<dbReference type="Proteomes" id="UP000828390">
    <property type="component" value="Unassembled WGS sequence"/>
</dbReference>
<accession>A0A9D4GTZ4</accession>
<organism evidence="1 2">
    <name type="scientific">Dreissena polymorpha</name>
    <name type="common">Zebra mussel</name>
    <name type="synonym">Mytilus polymorpha</name>
    <dbReference type="NCBI Taxonomy" id="45954"/>
    <lineage>
        <taxon>Eukaryota</taxon>
        <taxon>Metazoa</taxon>
        <taxon>Spiralia</taxon>
        <taxon>Lophotrochozoa</taxon>
        <taxon>Mollusca</taxon>
        <taxon>Bivalvia</taxon>
        <taxon>Autobranchia</taxon>
        <taxon>Heteroconchia</taxon>
        <taxon>Euheterodonta</taxon>
        <taxon>Imparidentia</taxon>
        <taxon>Neoheterodontei</taxon>
        <taxon>Myida</taxon>
        <taxon>Dreissenoidea</taxon>
        <taxon>Dreissenidae</taxon>
        <taxon>Dreissena</taxon>
    </lineage>
</organism>
<evidence type="ECO:0000313" key="1">
    <source>
        <dbReference type="EMBL" id="KAH3821426.1"/>
    </source>
</evidence>
<dbReference type="EMBL" id="JAIWYP010000005">
    <property type="protein sequence ID" value="KAH3821426.1"/>
    <property type="molecule type" value="Genomic_DNA"/>
</dbReference>
<protein>
    <submittedName>
        <fullName evidence="1">Uncharacterized protein</fullName>
    </submittedName>
</protein>
<gene>
    <name evidence="1" type="ORF">DPMN_123190</name>
</gene>